<keyword evidence="4" id="KW-0472">Membrane</keyword>
<evidence type="ECO:0000256" key="4">
    <source>
        <dbReference type="ARBA" id="ARBA00023136"/>
    </source>
</evidence>
<protein>
    <submittedName>
        <fullName evidence="8">BamA/TamA family outer membrane protein</fullName>
    </submittedName>
</protein>
<evidence type="ECO:0000256" key="1">
    <source>
        <dbReference type="ARBA" id="ARBA00004370"/>
    </source>
</evidence>
<dbReference type="Pfam" id="PF01103">
    <property type="entry name" value="Omp85"/>
    <property type="match status" value="1"/>
</dbReference>
<dbReference type="Gene3D" id="2.40.160.50">
    <property type="entry name" value="membrane protein fhac: a member of the omp85/tpsb transporter family"/>
    <property type="match status" value="1"/>
</dbReference>
<dbReference type="EMBL" id="MBFA02000004">
    <property type="protein sequence ID" value="MUP09950.1"/>
    <property type="molecule type" value="Genomic_DNA"/>
</dbReference>
<keyword evidence="2" id="KW-1134">Transmembrane beta strand</keyword>
<dbReference type="Proteomes" id="UP000179454">
    <property type="component" value="Unassembled WGS sequence"/>
</dbReference>
<gene>
    <name evidence="8" type="ORF">BBK91_008740</name>
    <name evidence="7" type="ORF">BBL17_016315</name>
</gene>
<accession>A0ABD6H7S4</accession>
<evidence type="ECO:0000256" key="2">
    <source>
        <dbReference type="ARBA" id="ARBA00022452"/>
    </source>
</evidence>
<organism evidence="8 10">
    <name type="scientific">Agrobacterium vitis</name>
    <name type="common">Rhizobium vitis</name>
    <dbReference type="NCBI Taxonomy" id="373"/>
    <lineage>
        <taxon>Bacteria</taxon>
        <taxon>Pseudomonadati</taxon>
        <taxon>Pseudomonadota</taxon>
        <taxon>Alphaproteobacteria</taxon>
        <taxon>Hyphomicrobiales</taxon>
        <taxon>Rhizobiaceae</taxon>
        <taxon>Rhizobium/Agrobacterium group</taxon>
        <taxon>Agrobacterium</taxon>
    </lineage>
</organism>
<dbReference type="Proteomes" id="UP000179536">
    <property type="component" value="Unassembled WGS sequence"/>
</dbReference>
<dbReference type="InterPro" id="IPR010827">
    <property type="entry name" value="BamA/TamA_POTRA"/>
</dbReference>
<evidence type="ECO:0000256" key="3">
    <source>
        <dbReference type="ARBA" id="ARBA00022692"/>
    </source>
</evidence>
<dbReference type="InterPro" id="IPR039910">
    <property type="entry name" value="D15-like"/>
</dbReference>
<dbReference type="EMBL" id="MBFE02000011">
    <property type="protein sequence ID" value="MUO43346.1"/>
    <property type="molecule type" value="Genomic_DNA"/>
</dbReference>
<comment type="subcellular location">
    <subcellularLocation>
        <location evidence="1">Membrane</location>
    </subcellularLocation>
</comment>
<dbReference type="PANTHER" id="PTHR12815">
    <property type="entry name" value="SORTING AND ASSEMBLY MACHINERY SAMM50 PROTEIN FAMILY MEMBER"/>
    <property type="match status" value="1"/>
</dbReference>
<evidence type="ECO:0000256" key="5">
    <source>
        <dbReference type="SAM" id="MobiDB-lite"/>
    </source>
</evidence>
<proteinExistence type="predicted"/>
<evidence type="ECO:0000313" key="7">
    <source>
        <dbReference type="EMBL" id="MUO43346.1"/>
    </source>
</evidence>
<dbReference type="GO" id="GO:0016020">
    <property type="term" value="C:membrane"/>
    <property type="evidence" value="ECO:0007669"/>
    <property type="project" value="UniProtKB-SubCell"/>
</dbReference>
<sequence>MFIPSRVTLPNVSKAFRKSGTALACVVVGAAALSFPVDAYAFKIFGITLWGRDEGKTDVVDPVRYSVDFQSKEASGDRDEKDASGDLKDALEKSSQLIQEKDKPVSGDLGVVIKAREDRERLLATLYEHSYYGGVITMTVNGTPLDSLPPNPEFPHTKPVPVKIEVEPGPLFTLGKVTLTGDAAKLDPTAYDLVAGKPAGSLAIIKAANKMADDLKAQSRPLARISERQVVADHQSNRVDVTIGVSAGPVAPLGPVAVSGTKAVDPGFVQKYSRLNAGQPYSPEDLRKASDRLRKLNVFSSVTVTQADKLNSQGAIPLNITVSEGKFRYFGAGATYDTIDGAGLQGYWGHRNLFGQAESLRIEGTVSGIGEKTDATDFDYSAGITFTKPGFLLPSGTLEASIKAATLSTDSYDADTITGKLGYSYELTDYDTVSAATALEYARIDDAFGRNDYLTFSVPLDYVRDTRDNKMNPTTGYRATLSAAPSYEFLGSTVFSNFEGSISGYYGLGMEDRVVLAGKLAVGTLFGTGGLADIPATRRFFAGGGGSVRGYGYQSISPRNSADDATGGLSYMTASLETRIGITETIGLVPFFDVGTVSSGHVPDFSDIKAGAGIGLRYATPFGPIRLDVAVPLNPYPDGDKYGIYVGIGQSF</sequence>
<dbReference type="PANTHER" id="PTHR12815:SF18">
    <property type="entry name" value="SORTING AND ASSEMBLY MACHINERY COMPONENT 50 HOMOLOG"/>
    <property type="match status" value="1"/>
</dbReference>
<dbReference type="InterPro" id="IPR000184">
    <property type="entry name" value="Bac_surfAg_D15"/>
</dbReference>
<feature type="region of interest" description="Disordered" evidence="5">
    <location>
        <begin position="71"/>
        <end position="91"/>
    </location>
</feature>
<evidence type="ECO:0000259" key="6">
    <source>
        <dbReference type="PROSITE" id="PS51779"/>
    </source>
</evidence>
<name>A0ABD6H7S4_AGRVI</name>
<dbReference type="PROSITE" id="PS51779">
    <property type="entry name" value="POTRA"/>
    <property type="match status" value="1"/>
</dbReference>
<comment type="caution">
    <text evidence="8">The sequence shown here is derived from an EMBL/GenBank/DDBJ whole genome shotgun (WGS) entry which is preliminary data.</text>
</comment>
<dbReference type="AlphaFoldDB" id="A0ABD6H7S4"/>
<evidence type="ECO:0000313" key="10">
    <source>
        <dbReference type="Proteomes" id="UP000179536"/>
    </source>
</evidence>
<keyword evidence="9" id="KW-1185">Reference proteome</keyword>
<dbReference type="Pfam" id="PF07244">
    <property type="entry name" value="POTRA"/>
    <property type="match status" value="1"/>
</dbReference>
<dbReference type="InterPro" id="IPR034746">
    <property type="entry name" value="POTRA"/>
</dbReference>
<keyword evidence="3" id="KW-0812">Transmembrane</keyword>
<feature type="domain" description="POTRA" evidence="6">
    <location>
        <begin position="251"/>
        <end position="325"/>
    </location>
</feature>
<reference evidence="9 10" key="1">
    <citation type="submission" date="2019-11" db="EMBL/GenBank/DDBJ databases">
        <title>Whole-genome sequencing of Allorhizobium vitis.</title>
        <authorList>
            <person name="Gan H.M."/>
            <person name="Savka M.A."/>
        </authorList>
    </citation>
    <scope>NUCLEOTIDE SEQUENCE [LARGE SCALE GENOMIC DNA]</scope>
    <source>
        <strain evidence="8 10">RF2/1</strain>
        <strain evidence="7 9">T1/7</strain>
    </source>
</reference>
<evidence type="ECO:0000313" key="8">
    <source>
        <dbReference type="EMBL" id="MUP09950.1"/>
    </source>
</evidence>
<evidence type="ECO:0000313" key="9">
    <source>
        <dbReference type="Proteomes" id="UP000179454"/>
    </source>
</evidence>
<dbReference type="Gene3D" id="3.10.20.310">
    <property type="entry name" value="membrane protein fhac"/>
    <property type="match status" value="1"/>
</dbReference>